<gene>
    <name evidence="3" type="ORF">EII34_02930</name>
</gene>
<dbReference type="OrthoDB" id="4871889at2"/>
<evidence type="ECO:0000313" key="4">
    <source>
        <dbReference type="Proteomes" id="UP000280819"/>
    </source>
</evidence>
<protein>
    <submittedName>
        <fullName evidence="3">Uncharacterized protein</fullName>
    </submittedName>
</protein>
<accession>A0A3P1TCI2</accession>
<feature type="transmembrane region" description="Helical" evidence="2">
    <location>
        <begin position="126"/>
        <end position="147"/>
    </location>
</feature>
<evidence type="ECO:0000256" key="2">
    <source>
        <dbReference type="SAM" id="Phobius"/>
    </source>
</evidence>
<keyword evidence="2" id="KW-0472">Membrane</keyword>
<dbReference type="RefSeq" id="WP_124842754.1">
    <property type="nucleotide sequence ID" value="NZ_RQZG01000002.1"/>
</dbReference>
<evidence type="ECO:0000313" key="3">
    <source>
        <dbReference type="EMBL" id="RRD06596.1"/>
    </source>
</evidence>
<dbReference type="AlphaFoldDB" id="A0A3P1TCI2"/>
<feature type="region of interest" description="Disordered" evidence="1">
    <location>
        <begin position="194"/>
        <end position="216"/>
    </location>
</feature>
<proteinExistence type="predicted"/>
<comment type="caution">
    <text evidence="3">The sequence shown here is derived from an EMBL/GenBank/DDBJ whole genome shotgun (WGS) entry which is preliminary data.</text>
</comment>
<dbReference type="EMBL" id="RQZG01000002">
    <property type="protein sequence ID" value="RRD06596.1"/>
    <property type="molecule type" value="Genomic_DNA"/>
</dbReference>
<name>A0A3P1TCI2_9ACTN</name>
<organism evidence="3 4">
    <name type="scientific">Arachnia propionica</name>
    <dbReference type="NCBI Taxonomy" id="1750"/>
    <lineage>
        <taxon>Bacteria</taxon>
        <taxon>Bacillati</taxon>
        <taxon>Actinomycetota</taxon>
        <taxon>Actinomycetes</taxon>
        <taxon>Propionibacteriales</taxon>
        <taxon>Propionibacteriaceae</taxon>
        <taxon>Arachnia</taxon>
    </lineage>
</organism>
<sequence length="253" mass="27404">MKKSRLAKAAAEQAAAAAETSRHFWDEAVEKAAEMYTEAQRRAVPAARRAGKRTADFASRRLDNWEPHIRGAISKVSPAVDAATGRLTDQIIPNLQDRLHKAAGHVPVLAEVIPPAKKKRGVFKTIFKFALIGTAVAGAVAAVRHFLTPKDDGWTAHEPSRAYINNNDTFATAAKFNEPPAEPAASASQEKSLDFGEGSYVGPNPPEGYIVKGNGRSRKYHVPGTRGYELTIAEVWFNSEEAAEAAGFTKAQR</sequence>
<dbReference type="Proteomes" id="UP000280819">
    <property type="component" value="Unassembled WGS sequence"/>
</dbReference>
<keyword evidence="2" id="KW-0812">Transmembrane</keyword>
<evidence type="ECO:0000256" key="1">
    <source>
        <dbReference type="SAM" id="MobiDB-lite"/>
    </source>
</evidence>
<reference evidence="3 4" key="1">
    <citation type="submission" date="2018-11" db="EMBL/GenBank/DDBJ databases">
        <title>Genomes From Bacteria Associated with the Canine Oral Cavity: a Test Case for Automated Genome-Based Taxonomic Assignment.</title>
        <authorList>
            <person name="Coil D.A."/>
            <person name="Jospin G."/>
            <person name="Darling A.E."/>
            <person name="Wallis C."/>
            <person name="Davis I.J."/>
            <person name="Harris S."/>
            <person name="Eisen J.A."/>
            <person name="Holcombe L.J."/>
            <person name="O'Flynn C."/>
        </authorList>
    </citation>
    <scope>NUCLEOTIDE SEQUENCE [LARGE SCALE GENOMIC DNA]</scope>
    <source>
        <strain evidence="3 4">OH887_COT-365</strain>
    </source>
</reference>
<keyword evidence="2" id="KW-1133">Transmembrane helix</keyword>